<sequence length="360" mass="39555">MPPRERLSPPTESSKSSRKSGMANLHISVRRNKVGSGVSTDQVANLNKPPSKERQTVISTRSGGPSKNAFVPALVGDFIEIPHVRIPEEVADELAVPFGVVGDPWHPRINVNRGESVLCDDPSTGESMGWRVLKDLATPADRPANLVAAPCGQLMNNMLRHYQRAADKAETKLKKADDACKAVIKERDKVKVDMKTLKRQVSDLNKKLQDQEQLQKKVASLEQSLKDEREAKATLADKTDLYANLLVDRYTEGWVSAHRCVCKAEGWDSAKWQAVEKAFNEEMNHSPTSYESEYFDEPPPHPVITNLDPCELPAVEFDDALISSPVTTHAGKDGSAGPSSNEADKEPGKAAEKVAESKKD</sequence>
<accession>A0A803LJD4</accession>
<proteinExistence type="predicted"/>
<feature type="region of interest" description="Disordered" evidence="2">
    <location>
        <begin position="321"/>
        <end position="360"/>
    </location>
</feature>
<protein>
    <submittedName>
        <fullName evidence="3">Uncharacterized protein</fullName>
    </submittedName>
</protein>
<feature type="region of interest" description="Disordered" evidence="2">
    <location>
        <begin position="1"/>
        <end position="64"/>
    </location>
</feature>
<reference evidence="3" key="1">
    <citation type="journal article" date="2017" name="Nature">
        <title>The genome of Chenopodium quinoa.</title>
        <authorList>
            <person name="Jarvis D.E."/>
            <person name="Ho Y.S."/>
            <person name="Lightfoot D.J."/>
            <person name="Schmoeckel S.M."/>
            <person name="Li B."/>
            <person name="Borm T.J.A."/>
            <person name="Ohyanagi H."/>
            <person name="Mineta K."/>
            <person name="Michell C.T."/>
            <person name="Saber N."/>
            <person name="Kharbatia N.M."/>
            <person name="Rupper R.R."/>
            <person name="Sharp A.R."/>
            <person name="Dally N."/>
            <person name="Boughton B.A."/>
            <person name="Woo Y.H."/>
            <person name="Gao G."/>
            <person name="Schijlen E.G.W.M."/>
            <person name="Guo X."/>
            <person name="Momin A.A."/>
            <person name="Negrao S."/>
            <person name="Al-Babili S."/>
            <person name="Gehring C."/>
            <person name="Roessner U."/>
            <person name="Jung C."/>
            <person name="Murphy K."/>
            <person name="Arold S.T."/>
            <person name="Gojobori T."/>
            <person name="van der Linden C.G."/>
            <person name="van Loo E.N."/>
            <person name="Jellen E.N."/>
            <person name="Maughan P.J."/>
            <person name="Tester M."/>
        </authorList>
    </citation>
    <scope>NUCLEOTIDE SEQUENCE [LARGE SCALE GENOMIC DNA]</scope>
    <source>
        <strain evidence="3">cv. PI 614886</strain>
    </source>
</reference>
<reference evidence="3" key="2">
    <citation type="submission" date="2021-03" db="UniProtKB">
        <authorList>
            <consortium name="EnsemblPlants"/>
        </authorList>
    </citation>
    <scope>IDENTIFICATION</scope>
</reference>
<feature type="coiled-coil region" evidence="1">
    <location>
        <begin position="159"/>
        <end position="238"/>
    </location>
</feature>
<feature type="compositionally biased region" description="Basic and acidic residues" evidence="2">
    <location>
        <begin position="342"/>
        <end position="360"/>
    </location>
</feature>
<keyword evidence="4" id="KW-1185">Reference proteome</keyword>
<keyword evidence="1" id="KW-0175">Coiled coil</keyword>
<organism evidence="3 4">
    <name type="scientific">Chenopodium quinoa</name>
    <name type="common">Quinoa</name>
    <dbReference type="NCBI Taxonomy" id="63459"/>
    <lineage>
        <taxon>Eukaryota</taxon>
        <taxon>Viridiplantae</taxon>
        <taxon>Streptophyta</taxon>
        <taxon>Embryophyta</taxon>
        <taxon>Tracheophyta</taxon>
        <taxon>Spermatophyta</taxon>
        <taxon>Magnoliopsida</taxon>
        <taxon>eudicotyledons</taxon>
        <taxon>Gunneridae</taxon>
        <taxon>Pentapetalae</taxon>
        <taxon>Caryophyllales</taxon>
        <taxon>Chenopodiaceae</taxon>
        <taxon>Chenopodioideae</taxon>
        <taxon>Atripliceae</taxon>
        <taxon>Chenopodium</taxon>
    </lineage>
</organism>
<dbReference type="Proteomes" id="UP000596660">
    <property type="component" value="Unplaced"/>
</dbReference>
<dbReference type="Gramene" id="AUR62014081-RA">
    <property type="protein sequence ID" value="AUR62014081-RA:cds"/>
    <property type="gene ID" value="AUR62014081"/>
</dbReference>
<evidence type="ECO:0000256" key="2">
    <source>
        <dbReference type="SAM" id="MobiDB-lite"/>
    </source>
</evidence>
<dbReference type="AlphaFoldDB" id="A0A803LJD4"/>
<evidence type="ECO:0000256" key="1">
    <source>
        <dbReference type="SAM" id="Coils"/>
    </source>
</evidence>
<name>A0A803LJD4_CHEQI</name>
<dbReference type="EnsemblPlants" id="AUR62014081-RA">
    <property type="protein sequence ID" value="AUR62014081-RA:cds"/>
    <property type="gene ID" value="AUR62014081"/>
</dbReference>
<evidence type="ECO:0000313" key="3">
    <source>
        <dbReference type="EnsemblPlants" id="AUR62014081-RA:cds"/>
    </source>
</evidence>
<evidence type="ECO:0000313" key="4">
    <source>
        <dbReference type="Proteomes" id="UP000596660"/>
    </source>
</evidence>